<dbReference type="InterPro" id="IPR023214">
    <property type="entry name" value="HAD_sf"/>
</dbReference>
<sequence>MTREASVMKYSWVLFDADETLFRFDAFEGLKLMFSRFNVDFTDSDYAEYQAVNQPLWVDYQDGRINAEQLQTTRFELWSQRLGVTANHINEAFLQAMADICDVLPGARELINALSGKANLGIITNGFTQLQTIRLERTGMKDAFSTLVISEQVGIAKPDVGIFEYAFSLMNNPPKERILMVGDNPHSDILGGINAGIDTCWVNSAGSALPEGISPSYQVSSLSELQKILLA</sequence>
<dbReference type="PANTHER" id="PTHR47478">
    <property type="match status" value="1"/>
</dbReference>
<dbReference type="InterPro" id="IPR036412">
    <property type="entry name" value="HAD-like_sf"/>
</dbReference>
<dbReference type="Proteomes" id="UP000005959">
    <property type="component" value="Unassembled WGS sequence"/>
</dbReference>
<dbReference type="GO" id="GO:0008253">
    <property type="term" value="F:5'-nucleotidase activity"/>
    <property type="evidence" value="ECO:0007669"/>
    <property type="project" value="InterPro"/>
</dbReference>
<dbReference type="CDD" id="cd04305">
    <property type="entry name" value="HAD_Neu5Ac-Pase_like"/>
    <property type="match status" value="1"/>
</dbReference>
<dbReference type="NCBIfam" id="TIGR01549">
    <property type="entry name" value="HAD-SF-IA-v1"/>
    <property type="match status" value="1"/>
</dbReference>
<dbReference type="NCBIfam" id="TIGR02254">
    <property type="entry name" value="YjjG_YfnB"/>
    <property type="match status" value="1"/>
</dbReference>
<dbReference type="SFLD" id="SFLDG01129">
    <property type="entry name" value="C1.5:_HAD__Beta-PGM__Phosphata"/>
    <property type="match status" value="1"/>
</dbReference>
<keyword evidence="1" id="KW-0479">Metal-binding</keyword>
<dbReference type="PATRIC" id="fig|1002364.3.peg.3505"/>
<evidence type="ECO:0000256" key="1">
    <source>
        <dbReference type="ARBA" id="ARBA00022723"/>
    </source>
</evidence>
<dbReference type="InterPro" id="IPR023198">
    <property type="entry name" value="PGP-like_dom2"/>
</dbReference>
<proteinExistence type="predicted"/>
<gene>
    <name evidence="2" type="ORF">HMPREF0454_03887</name>
</gene>
<dbReference type="NCBIfam" id="TIGR01509">
    <property type="entry name" value="HAD-SF-IA-v3"/>
    <property type="match status" value="1"/>
</dbReference>
<dbReference type="Gene3D" id="1.10.150.240">
    <property type="entry name" value="Putative phosphatase, domain 2"/>
    <property type="match status" value="1"/>
</dbReference>
<accession>G9YBA8</accession>
<dbReference type="PANTHER" id="PTHR47478:SF1">
    <property type="entry name" value="PYRIMIDINE 5'-NUCLEOTIDASE YJJG"/>
    <property type="match status" value="1"/>
</dbReference>
<dbReference type="InterPro" id="IPR011951">
    <property type="entry name" value="HAD-SF_hydro_IA_YjjG/PynA"/>
</dbReference>
<dbReference type="AlphaFoldDB" id="G9YBA8"/>
<dbReference type="Gene3D" id="3.40.50.1000">
    <property type="entry name" value="HAD superfamily/HAD-like"/>
    <property type="match status" value="1"/>
</dbReference>
<dbReference type="NCBIfam" id="NF006976">
    <property type="entry name" value="PRK09449.1"/>
    <property type="match status" value="1"/>
</dbReference>
<dbReference type="Pfam" id="PF00702">
    <property type="entry name" value="Hydrolase"/>
    <property type="match status" value="1"/>
</dbReference>
<evidence type="ECO:0000313" key="3">
    <source>
        <dbReference type="Proteomes" id="UP000005959"/>
    </source>
</evidence>
<comment type="caution">
    <text evidence="2">The sequence shown here is derived from an EMBL/GenBank/DDBJ whole genome shotgun (WGS) entry which is preliminary data.</text>
</comment>
<keyword evidence="2" id="KW-0378">Hydrolase</keyword>
<dbReference type="SUPFAM" id="SSF56784">
    <property type="entry name" value="HAD-like"/>
    <property type="match status" value="1"/>
</dbReference>
<dbReference type="SFLD" id="SFLDS00003">
    <property type="entry name" value="Haloacid_Dehalogenase"/>
    <property type="match status" value="1"/>
</dbReference>
<dbReference type="GO" id="GO:0046872">
    <property type="term" value="F:metal ion binding"/>
    <property type="evidence" value="ECO:0007669"/>
    <property type="project" value="UniProtKB-KW"/>
</dbReference>
<dbReference type="HOGENOM" id="CLU_045011_8_1_6"/>
<organism evidence="2 3">
    <name type="scientific">Hafnia alvei ATCC 51873</name>
    <dbReference type="NCBI Taxonomy" id="1002364"/>
    <lineage>
        <taxon>Bacteria</taxon>
        <taxon>Pseudomonadati</taxon>
        <taxon>Pseudomonadota</taxon>
        <taxon>Gammaproteobacteria</taxon>
        <taxon>Enterobacterales</taxon>
        <taxon>Hafniaceae</taxon>
        <taxon>Hafnia</taxon>
    </lineage>
</organism>
<protein>
    <submittedName>
        <fullName evidence="2">HAD hydrolase family</fullName>
    </submittedName>
</protein>
<dbReference type="EMBL" id="AGCI01000092">
    <property type="protein sequence ID" value="EHM39548.1"/>
    <property type="molecule type" value="Genomic_DNA"/>
</dbReference>
<evidence type="ECO:0000313" key="2">
    <source>
        <dbReference type="EMBL" id="EHM39548.1"/>
    </source>
</evidence>
<dbReference type="InterPro" id="IPR052550">
    <property type="entry name" value="Pyrimidine_5'-ntase_YjjG"/>
</dbReference>
<dbReference type="PRINTS" id="PR00413">
    <property type="entry name" value="HADHALOGNASE"/>
</dbReference>
<reference evidence="2 3" key="1">
    <citation type="submission" date="2011-08" db="EMBL/GenBank/DDBJ databases">
        <authorList>
            <person name="Weinstock G."/>
            <person name="Sodergren E."/>
            <person name="Clifton S."/>
            <person name="Fulton L."/>
            <person name="Fulton B."/>
            <person name="Courtney L."/>
            <person name="Fronick C."/>
            <person name="Harrison M."/>
            <person name="Strong C."/>
            <person name="Farmer C."/>
            <person name="Delahaunty K."/>
            <person name="Markovic C."/>
            <person name="Hall O."/>
            <person name="Minx P."/>
            <person name="Tomlinson C."/>
            <person name="Mitreva M."/>
            <person name="Hou S."/>
            <person name="Chen J."/>
            <person name="Wollam A."/>
            <person name="Pepin K.H."/>
            <person name="Johnson M."/>
            <person name="Bhonagiri V."/>
            <person name="Zhang X."/>
            <person name="Suruliraj S."/>
            <person name="Warren W."/>
            <person name="Chinwalla A."/>
            <person name="Mardis E.R."/>
            <person name="Wilson R.K."/>
        </authorList>
    </citation>
    <scope>NUCLEOTIDE SEQUENCE [LARGE SCALE GENOMIC DNA]</scope>
    <source>
        <strain evidence="2 3">ATCC 51873</strain>
    </source>
</reference>
<dbReference type="InterPro" id="IPR006439">
    <property type="entry name" value="HAD-SF_hydro_IA"/>
</dbReference>
<name>G9YBA8_HAFAL</name>